<accession>A0A7R9U5A9</accession>
<feature type="signal peptide" evidence="1">
    <location>
        <begin position="1"/>
        <end position="21"/>
    </location>
</feature>
<evidence type="ECO:0008006" key="3">
    <source>
        <dbReference type="Google" id="ProtNLM"/>
    </source>
</evidence>
<dbReference type="AlphaFoldDB" id="A0A7R9U5A9"/>
<feature type="chain" id="PRO_5031271067" description="Glycosyltransferase family 92 protein" evidence="1">
    <location>
        <begin position="22"/>
        <end position="330"/>
    </location>
</feature>
<evidence type="ECO:0000256" key="1">
    <source>
        <dbReference type="SAM" id="SignalP"/>
    </source>
</evidence>
<protein>
    <recommendedName>
        <fullName evidence="3">Glycosyltransferase family 92 protein</fullName>
    </recommendedName>
</protein>
<sequence>MASHRVHSFLLLAIISLRTEATIVKYKEDETSRDFLEHIPPPKASRSEAFSMAVLSRVHNEQAILSDFVAHWLDEGAERIVLIDDRSEPSVVFQDERISVFHMELHSMEDGHRVLASAFLALKKLGYMWAMHVDADEFVTTRRHASRTVAEELQMTFANRSVVQVPWILMNSDEKENPASVVEDVTWRWSQDVHHDSGVHKYRDRYHMIGSKSCVRLDCLPDSVSLSDHTVNNPDYSCGDRVASTTNEDVNSHLVKLTEEMIPVAYLVAYHYRVYSVEQVKKKCDQQSIFKDYHGENCVGSAMESVHKDVEDTVLREKFRARRSKTPRPT</sequence>
<dbReference type="Pfam" id="PF13704">
    <property type="entry name" value="Glyco_tranf_2_4"/>
    <property type="match status" value="1"/>
</dbReference>
<reference evidence="2" key="1">
    <citation type="submission" date="2021-01" db="EMBL/GenBank/DDBJ databases">
        <authorList>
            <person name="Corre E."/>
            <person name="Pelletier E."/>
            <person name="Niang G."/>
            <person name="Scheremetjew M."/>
            <person name="Finn R."/>
            <person name="Kale V."/>
            <person name="Holt S."/>
            <person name="Cochrane G."/>
            <person name="Meng A."/>
            <person name="Brown T."/>
            <person name="Cohen L."/>
        </authorList>
    </citation>
    <scope>NUCLEOTIDE SEQUENCE</scope>
    <source>
        <strain evidence="2">CCMP2078</strain>
    </source>
</reference>
<proteinExistence type="predicted"/>
<organism evidence="2">
    <name type="scientific">Pinguiococcus pyrenoidosus</name>
    <dbReference type="NCBI Taxonomy" id="172671"/>
    <lineage>
        <taxon>Eukaryota</taxon>
        <taxon>Sar</taxon>
        <taxon>Stramenopiles</taxon>
        <taxon>Ochrophyta</taxon>
        <taxon>Pinguiophyceae</taxon>
        <taxon>Pinguiochrysidales</taxon>
        <taxon>Pinguiochrysidaceae</taxon>
        <taxon>Pinguiococcus</taxon>
    </lineage>
</organism>
<gene>
    <name evidence="2" type="ORF">PPYR1160_LOCUS3542</name>
</gene>
<name>A0A7R9U5A9_9STRA</name>
<evidence type="ECO:0000313" key="2">
    <source>
        <dbReference type="EMBL" id="CAD8254050.1"/>
    </source>
</evidence>
<dbReference type="EMBL" id="HBEA01004655">
    <property type="protein sequence ID" value="CAD8254050.1"/>
    <property type="molecule type" value="Transcribed_RNA"/>
</dbReference>
<keyword evidence="1" id="KW-0732">Signal</keyword>